<dbReference type="SUPFAM" id="SSF48403">
    <property type="entry name" value="Ankyrin repeat"/>
    <property type="match status" value="1"/>
</dbReference>
<dbReference type="InterPro" id="IPR050121">
    <property type="entry name" value="Cytochrome_P450_monoxygenase"/>
</dbReference>
<sequence length="1139" mass="128314">MIIPADISSFSNTRLAVALPLLLFALGVTRLIYRAVYNIYFHPLSSFPGPKLNAATRIPFTRMVWGGHAYKTITAMHQKYGPVVRIAPDTIDFADPRAFKDLMGHSKGGGGVENSKDPINARYKPHSIINANREDHARIRRVLAHGFSAQSMVAQQPLIQQQVDLLIQRLRENCDGGREALNMVSWYNWTTFDIIGDLAFGEPFGCLESSDYHPWVSLIFDNIHAGIYRNQFQRYAITRMFAKWLMPKDLKEKQRLHSQFSQEKVAKRMALGEARPDFVQSMMMKEGPLAMSKEEIEQTADTLIIAGSEITASVLSGVTYFLTMHPDVMAKLADEVRTSFTSEEEIDILSVQRLKYMLAVLDESMRVYPVVPIGLTRMVKPGGDYICERYVPGGMRVMVSQWPIYHDEKYFSQPNDFIPERWLGDPRFEDDDRAALQPFSFGPRNCIGRNLAYSEMRVILARVIWNFDLKVAEDSTSWTDQKLYGLWKKESMDNTLIILVISRLDNSTTLSTSYPRDRRQKGFRFVLDLLSVPLSPPHSQHRQYRQRRPETTADTKNHNLDITGFVSSKGPVMPTLLSLPNELNNAIVAALRVQNTNYGTPRPSLLQGLSSLARTCKYFYHFVNGQLYRDALIQFPFLLCLETWRGNIGGMKHLLEAGANPDTAVLAHSLRLRAAGAPTKERFKLGYVRSLAWEGFIPSCEVTWDPTRSVPSNLGWDGFEYDTCAPCAFPLGLAAATGSVEAFDLLRSHGASLNPPGNREFCRCHHSWDSKLIFEERQDVISWTPFHVALCRQQDELAKHILRVNVNEPVFAFREESGAPHVPLFISAVVHGRLEIADFILVVGREDVTRQYTGKRYGPLLWKAYWHGPSILEAALPILIRHGADIDVDLGRGHTLLVEACMTGRHREAMVLIDAGADVTRRLEKSSHSNTYRVAVDRPVEYVECDWYRSSWQKGVLATRTRSEDGCLRTMEPKTGWSDQACGMEGQTPIQMCSQPYYWTEDLSYYSGASDQVQTIQKLRAAGAATDDSPLFIAAATLQFDLIPHLLSAGIKVNAVDSQESTALRHALGVLESEDLHGHKLLRTIKALVEGALSEGVFLHDASWAMDQLAKFTDDGKNFDAISAIAKLNLVRCNELRGQ</sequence>
<dbReference type="CDD" id="cd11058">
    <property type="entry name" value="CYP60B-like"/>
    <property type="match status" value="1"/>
</dbReference>
<evidence type="ECO:0000256" key="5">
    <source>
        <dbReference type="ARBA" id="ARBA00023002"/>
    </source>
</evidence>
<dbReference type="PROSITE" id="PS50088">
    <property type="entry name" value="ANK_REPEAT"/>
    <property type="match status" value="1"/>
</dbReference>
<feature type="region of interest" description="Disordered" evidence="10">
    <location>
        <begin position="536"/>
        <end position="557"/>
    </location>
</feature>
<feature type="repeat" description="ANK" evidence="9">
    <location>
        <begin position="1026"/>
        <end position="1058"/>
    </location>
</feature>
<dbReference type="InterPro" id="IPR017972">
    <property type="entry name" value="Cyt_P450_CS"/>
</dbReference>
<dbReference type="Gene3D" id="1.10.630.10">
    <property type="entry name" value="Cytochrome P450"/>
    <property type="match status" value="1"/>
</dbReference>
<comment type="caution">
    <text evidence="11">The sequence shown here is derived from an EMBL/GenBank/DDBJ whole genome shotgun (WGS) entry which is preliminary data.</text>
</comment>
<evidence type="ECO:0000256" key="6">
    <source>
        <dbReference type="ARBA" id="ARBA00023004"/>
    </source>
</evidence>
<dbReference type="InterPro" id="IPR001128">
    <property type="entry name" value="Cyt_P450"/>
</dbReference>
<dbReference type="OrthoDB" id="1470350at2759"/>
<keyword evidence="7" id="KW-0503">Monooxygenase</keyword>
<dbReference type="GO" id="GO:0005506">
    <property type="term" value="F:iron ion binding"/>
    <property type="evidence" value="ECO:0007669"/>
    <property type="project" value="InterPro"/>
</dbReference>
<evidence type="ECO:0000256" key="10">
    <source>
        <dbReference type="SAM" id="MobiDB-lite"/>
    </source>
</evidence>
<dbReference type="GO" id="GO:0009403">
    <property type="term" value="P:toxin biosynthetic process"/>
    <property type="evidence" value="ECO:0007669"/>
    <property type="project" value="UniProtKB-ARBA"/>
</dbReference>
<name>A0A484G3B1_COLOR</name>
<dbReference type="InterPro" id="IPR036770">
    <property type="entry name" value="Ankyrin_rpt-contain_sf"/>
</dbReference>
<evidence type="ECO:0000256" key="8">
    <source>
        <dbReference type="PIRSR" id="PIRSR602401-1"/>
    </source>
</evidence>
<dbReference type="GO" id="GO:0004497">
    <property type="term" value="F:monooxygenase activity"/>
    <property type="evidence" value="ECO:0007669"/>
    <property type="project" value="UniProtKB-KW"/>
</dbReference>
<protein>
    <submittedName>
        <fullName evidence="11">Trichothecene C-15 hydroxylase</fullName>
    </submittedName>
</protein>
<dbReference type="PRINTS" id="PR00463">
    <property type="entry name" value="EP450I"/>
</dbReference>
<keyword evidence="9" id="KW-0040">ANK repeat</keyword>
<evidence type="ECO:0000256" key="9">
    <source>
        <dbReference type="PROSITE-ProRule" id="PRU00023"/>
    </source>
</evidence>
<feature type="binding site" description="axial binding residue" evidence="8">
    <location>
        <position position="446"/>
    </location>
    <ligand>
        <name>heme</name>
        <dbReference type="ChEBI" id="CHEBI:30413"/>
    </ligand>
    <ligandPart>
        <name>Fe</name>
        <dbReference type="ChEBI" id="CHEBI:18248"/>
    </ligandPart>
</feature>
<dbReference type="InterPro" id="IPR036396">
    <property type="entry name" value="Cyt_P450_sf"/>
</dbReference>
<dbReference type="Pfam" id="PF00067">
    <property type="entry name" value="p450"/>
    <property type="match status" value="1"/>
</dbReference>
<organism evidence="11 12">
    <name type="scientific">Colletotrichum orbiculare (strain 104-T / ATCC 96160 / CBS 514.97 / LARS 414 / MAFF 240422)</name>
    <name type="common">Cucumber anthracnose fungus</name>
    <name type="synonym">Colletotrichum lagenarium</name>
    <dbReference type="NCBI Taxonomy" id="1213857"/>
    <lineage>
        <taxon>Eukaryota</taxon>
        <taxon>Fungi</taxon>
        <taxon>Dikarya</taxon>
        <taxon>Ascomycota</taxon>
        <taxon>Pezizomycotina</taxon>
        <taxon>Sordariomycetes</taxon>
        <taxon>Hypocreomycetidae</taxon>
        <taxon>Glomerellales</taxon>
        <taxon>Glomerellaceae</taxon>
        <taxon>Colletotrichum</taxon>
        <taxon>Colletotrichum orbiculare species complex</taxon>
    </lineage>
</organism>
<gene>
    <name evidence="11" type="ORF">Cob_v003317</name>
</gene>
<proteinExistence type="inferred from homology"/>
<keyword evidence="6 8" id="KW-0408">Iron</keyword>
<accession>A0A484G3B1</accession>
<dbReference type="SMART" id="SM00248">
    <property type="entry name" value="ANK"/>
    <property type="match status" value="5"/>
</dbReference>
<dbReference type="AlphaFoldDB" id="A0A484G3B1"/>
<comment type="similarity">
    <text evidence="2">Belongs to the cytochrome P450 family.</text>
</comment>
<dbReference type="EMBL" id="AMCV02000005">
    <property type="protein sequence ID" value="TDZ24065.1"/>
    <property type="molecule type" value="Genomic_DNA"/>
</dbReference>
<reference evidence="12" key="2">
    <citation type="journal article" date="2019" name="Mol. Plant Microbe Interact.">
        <title>Genome sequence resources for four phytopathogenic fungi from the Colletotrichum orbiculare species complex.</title>
        <authorList>
            <person name="Gan P."/>
            <person name="Tsushima A."/>
            <person name="Narusaka M."/>
            <person name="Narusaka Y."/>
            <person name="Takano Y."/>
            <person name="Kubo Y."/>
            <person name="Shirasu K."/>
        </authorList>
    </citation>
    <scope>GENOME REANNOTATION</scope>
    <source>
        <strain evidence="12">104-T / ATCC 96160 / CBS 514.97 / LARS 414 / MAFF 240422</strain>
    </source>
</reference>
<evidence type="ECO:0000256" key="7">
    <source>
        <dbReference type="ARBA" id="ARBA00023033"/>
    </source>
</evidence>
<reference evidence="12" key="1">
    <citation type="journal article" date="2013" name="New Phytol.">
        <title>Comparative genomic and transcriptomic analyses reveal the hemibiotrophic stage shift of Colletotrichum fungi.</title>
        <authorList>
            <person name="Gan P."/>
            <person name="Ikeda K."/>
            <person name="Irieda H."/>
            <person name="Narusaka M."/>
            <person name="O'Connell R.J."/>
            <person name="Narusaka Y."/>
            <person name="Takano Y."/>
            <person name="Kubo Y."/>
            <person name="Shirasu K."/>
        </authorList>
    </citation>
    <scope>NUCLEOTIDE SEQUENCE [LARGE SCALE GENOMIC DNA]</scope>
    <source>
        <strain evidence="12">104-T / ATCC 96160 / CBS 514.97 / LARS 414 / MAFF 240422</strain>
    </source>
</reference>
<evidence type="ECO:0000256" key="3">
    <source>
        <dbReference type="ARBA" id="ARBA00022617"/>
    </source>
</evidence>
<feature type="compositionally biased region" description="Basic and acidic residues" evidence="10">
    <location>
        <begin position="547"/>
        <end position="557"/>
    </location>
</feature>
<dbReference type="PRINTS" id="PR00385">
    <property type="entry name" value="P450"/>
</dbReference>
<evidence type="ECO:0000256" key="4">
    <source>
        <dbReference type="ARBA" id="ARBA00022723"/>
    </source>
</evidence>
<keyword evidence="3 8" id="KW-0349">Heme</keyword>
<evidence type="ECO:0000313" key="12">
    <source>
        <dbReference type="Proteomes" id="UP000014480"/>
    </source>
</evidence>
<comment type="cofactor">
    <cofactor evidence="1 8">
        <name>heme</name>
        <dbReference type="ChEBI" id="CHEBI:30413"/>
    </cofactor>
</comment>
<dbReference type="SUPFAM" id="SSF48264">
    <property type="entry name" value="Cytochrome P450"/>
    <property type="match status" value="1"/>
</dbReference>
<keyword evidence="12" id="KW-1185">Reference proteome</keyword>
<dbReference type="GO" id="GO:0020037">
    <property type="term" value="F:heme binding"/>
    <property type="evidence" value="ECO:0007669"/>
    <property type="project" value="InterPro"/>
</dbReference>
<evidence type="ECO:0000256" key="1">
    <source>
        <dbReference type="ARBA" id="ARBA00001971"/>
    </source>
</evidence>
<dbReference type="PANTHER" id="PTHR24305:SF230">
    <property type="entry name" value="P450, PUTATIVE (EUROFUNG)-RELATED"/>
    <property type="match status" value="1"/>
</dbReference>
<dbReference type="GO" id="GO:0016705">
    <property type="term" value="F:oxidoreductase activity, acting on paired donors, with incorporation or reduction of molecular oxygen"/>
    <property type="evidence" value="ECO:0007669"/>
    <property type="project" value="InterPro"/>
</dbReference>
<dbReference type="Proteomes" id="UP000014480">
    <property type="component" value="Unassembled WGS sequence"/>
</dbReference>
<dbReference type="STRING" id="1213857.A0A484G3B1"/>
<dbReference type="InterPro" id="IPR002401">
    <property type="entry name" value="Cyt_P450_E_grp-I"/>
</dbReference>
<evidence type="ECO:0000313" key="11">
    <source>
        <dbReference type="EMBL" id="TDZ24065.1"/>
    </source>
</evidence>
<dbReference type="PANTHER" id="PTHR24305">
    <property type="entry name" value="CYTOCHROME P450"/>
    <property type="match status" value="1"/>
</dbReference>
<dbReference type="Gene3D" id="1.25.40.20">
    <property type="entry name" value="Ankyrin repeat-containing domain"/>
    <property type="match status" value="3"/>
</dbReference>
<evidence type="ECO:0000256" key="2">
    <source>
        <dbReference type="ARBA" id="ARBA00010617"/>
    </source>
</evidence>
<keyword evidence="4 8" id="KW-0479">Metal-binding</keyword>
<dbReference type="PROSITE" id="PS00086">
    <property type="entry name" value="CYTOCHROME_P450"/>
    <property type="match status" value="1"/>
</dbReference>
<dbReference type="FunFam" id="1.10.630.10:FF:000047">
    <property type="entry name" value="Cytochrome P450 monooxygenase"/>
    <property type="match status" value="1"/>
</dbReference>
<dbReference type="InterPro" id="IPR002110">
    <property type="entry name" value="Ankyrin_rpt"/>
</dbReference>
<keyword evidence="5" id="KW-0560">Oxidoreductase</keyword>